<evidence type="ECO:0000259" key="1">
    <source>
        <dbReference type="Pfam" id="PF00078"/>
    </source>
</evidence>
<dbReference type="PANTHER" id="PTHR47331">
    <property type="entry name" value="PHD-TYPE DOMAIN-CONTAINING PROTEIN"/>
    <property type="match status" value="1"/>
</dbReference>
<dbReference type="InterPro" id="IPR000477">
    <property type="entry name" value="RT_dom"/>
</dbReference>
<dbReference type="Gene3D" id="3.30.70.270">
    <property type="match status" value="1"/>
</dbReference>
<feature type="non-terminal residue" evidence="2">
    <location>
        <position position="351"/>
    </location>
</feature>
<gene>
    <name evidence="2" type="ORF">RF55_22615</name>
</gene>
<dbReference type="PaxDb" id="67767-A0A0J7MPK6"/>
<proteinExistence type="predicted"/>
<comment type="caution">
    <text evidence="2">The sequence shown here is derived from an EMBL/GenBank/DDBJ whole genome shotgun (WGS) entry which is preliminary data.</text>
</comment>
<evidence type="ECO:0000313" key="3">
    <source>
        <dbReference type="Proteomes" id="UP000036403"/>
    </source>
</evidence>
<dbReference type="SUPFAM" id="SSF56672">
    <property type="entry name" value="DNA/RNA polymerases"/>
    <property type="match status" value="1"/>
</dbReference>
<dbReference type="PANTHER" id="PTHR47331:SF1">
    <property type="entry name" value="GAG-LIKE PROTEIN"/>
    <property type="match status" value="1"/>
</dbReference>
<dbReference type="InterPro" id="IPR043128">
    <property type="entry name" value="Rev_trsase/Diguanyl_cyclase"/>
</dbReference>
<name>A0A0J7MPK6_LASNI</name>
<organism evidence="2 3">
    <name type="scientific">Lasius niger</name>
    <name type="common">Black garden ant</name>
    <dbReference type="NCBI Taxonomy" id="67767"/>
    <lineage>
        <taxon>Eukaryota</taxon>
        <taxon>Metazoa</taxon>
        <taxon>Ecdysozoa</taxon>
        <taxon>Arthropoda</taxon>
        <taxon>Hexapoda</taxon>
        <taxon>Insecta</taxon>
        <taxon>Pterygota</taxon>
        <taxon>Neoptera</taxon>
        <taxon>Endopterygota</taxon>
        <taxon>Hymenoptera</taxon>
        <taxon>Apocrita</taxon>
        <taxon>Aculeata</taxon>
        <taxon>Formicoidea</taxon>
        <taxon>Formicidae</taxon>
        <taxon>Formicinae</taxon>
        <taxon>Lasius</taxon>
        <taxon>Lasius</taxon>
    </lineage>
</organism>
<dbReference type="CDD" id="cd01644">
    <property type="entry name" value="RT_pepA17"/>
    <property type="match status" value="1"/>
</dbReference>
<dbReference type="STRING" id="67767.A0A0J7MPK6"/>
<dbReference type="GO" id="GO:0071897">
    <property type="term" value="P:DNA biosynthetic process"/>
    <property type="evidence" value="ECO:0007669"/>
    <property type="project" value="UniProtKB-ARBA"/>
</dbReference>
<dbReference type="AlphaFoldDB" id="A0A0J7MPK6"/>
<dbReference type="Pfam" id="PF00078">
    <property type="entry name" value="RVT_1"/>
    <property type="match status" value="1"/>
</dbReference>
<dbReference type="InterPro" id="IPR043502">
    <property type="entry name" value="DNA/RNA_pol_sf"/>
</dbReference>
<feature type="domain" description="Reverse transcriptase" evidence="1">
    <location>
        <begin position="145"/>
        <end position="267"/>
    </location>
</feature>
<evidence type="ECO:0000313" key="2">
    <source>
        <dbReference type="EMBL" id="KMQ82530.1"/>
    </source>
</evidence>
<dbReference type="EMBL" id="LBMM01024662">
    <property type="protein sequence ID" value="KMQ82530.1"/>
    <property type="molecule type" value="Genomic_DNA"/>
</dbReference>
<dbReference type="OrthoDB" id="5985232at2759"/>
<dbReference type="Gene3D" id="3.10.10.10">
    <property type="entry name" value="HIV Type 1 Reverse Transcriptase, subunit A, domain 1"/>
    <property type="match status" value="1"/>
</dbReference>
<dbReference type="Proteomes" id="UP000036403">
    <property type="component" value="Unassembled WGS sequence"/>
</dbReference>
<accession>A0A0J7MPK6</accession>
<sequence length="351" mass="39996">MLTKEEQECEETFVRTHSRDGSGRYVVRLPLADTASDLSGTRVAATRLLACMEGRFKRDPRVRDLYRDFMREYESLDHMSPTDSRDATADGNKCYLPHHGVLKNVDGKVKLRVVFNGSSSLPSGVALNDKLRVGPNLLPALPDVLTRWRRHKHAMATDIEKMYRQILVHPEDRDLQRILWRHDETEPIRDYRLNTVTYGLACAPFLAIRSLRQLATDEEARFPLGSAMLRRDVYVDDILTGAATQEEASKIQQQLIEICRAGGFPLKKWSATDPELLKDIPAEDKLRADLRSWEPHESHTMLGLRWHPSADQFAYTMRESQPQPATKRAVLSTTAQLFDPLGWLAPVVVRA</sequence>
<keyword evidence="3" id="KW-1185">Reference proteome</keyword>
<reference evidence="2 3" key="1">
    <citation type="submission" date="2015-04" db="EMBL/GenBank/DDBJ databases">
        <title>Lasius niger genome sequencing.</title>
        <authorList>
            <person name="Konorov E.A."/>
            <person name="Nikitin M.A."/>
            <person name="Kirill M.V."/>
            <person name="Chang P."/>
        </authorList>
    </citation>
    <scope>NUCLEOTIDE SEQUENCE [LARGE SCALE GENOMIC DNA]</scope>
    <source>
        <tissue evidence="2">Whole</tissue>
    </source>
</reference>
<protein>
    <recommendedName>
        <fullName evidence="1">Reverse transcriptase domain-containing protein</fullName>
    </recommendedName>
</protein>